<dbReference type="Proteomes" id="UP000789920">
    <property type="component" value="Unassembled WGS sequence"/>
</dbReference>
<sequence length="45" mass="5134">LTSSNKTRTLSIKGKNMLERTKKLEIPGINADKAQISIIVRKYFQ</sequence>
<proteinExistence type="predicted"/>
<accession>A0ACA9SF04</accession>
<feature type="non-terminal residue" evidence="1">
    <location>
        <position position="45"/>
    </location>
</feature>
<organism evidence="1 2">
    <name type="scientific">Racocetra persica</name>
    <dbReference type="NCBI Taxonomy" id="160502"/>
    <lineage>
        <taxon>Eukaryota</taxon>
        <taxon>Fungi</taxon>
        <taxon>Fungi incertae sedis</taxon>
        <taxon>Mucoromycota</taxon>
        <taxon>Glomeromycotina</taxon>
        <taxon>Glomeromycetes</taxon>
        <taxon>Diversisporales</taxon>
        <taxon>Gigasporaceae</taxon>
        <taxon>Racocetra</taxon>
    </lineage>
</organism>
<evidence type="ECO:0000313" key="1">
    <source>
        <dbReference type="EMBL" id="CAG8837744.1"/>
    </source>
</evidence>
<feature type="non-terminal residue" evidence="1">
    <location>
        <position position="1"/>
    </location>
</feature>
<name>A0ACA9SF04_9GLOM</name>
<comment type="caution">
    <text evidence="1">The sequence shown here is derived from an EMBL/GenBank/DDBJ whole genome shotgun (WGS) entry which is preliminary data.</text>
</comment>
<reference evidence="1" key="1">
    <citation type="submission" date="2021-06" db="EMBL/GenBank/DDBJ databases">
        <authorList>
            <person name="Kallberg Y."/>
            <person name="Tangrot J."/>
            <person name="Rosling A."/>
        </authorList>
    </citation>
    <scope>NUCLEOTIDE SEQUENCE</scope>
    <source>
        <strain evidence="1">MA461A</strain>
    </source>
</reference>
<evidence type="ECO:0000313" key="2">
    <source>
        <dbReference type="Proteomes" id="UP000789920"/>
    </source>
</evidence>
<gene>
    <name evidence="1" type="ORF">RPERSI_LOCUS30419</name>
</gene>
<keyword evidence="2" id="KW-1185">Reference proteome</keyword>
<dbReference type="EMBL" id="CAJVQC010118515">
    <property type="protein sequence ID" value="CAG8837744.1"/>
    <property type="molecule type" value="Genomic_DNA"/>
</dbReference>
<protein>
    <submittedName>
        <fullName evidence="1">9119_t:CDS:1</fullName>
    </submittedName>
</protein>